<name>A0A7Y9E1A5_9PSEU</name>
<accession>A0A7Y9E1A5</accession>
<dbReference type="Gene3D" id="3.10.450.50">
    <property type="match status" value="1"/>
</dbReference>
<dbReference type="Pfam" id="PF12680">
    <property type="entry name" value="SnoaL_2"/>
    <property type="match status" value="1"/>
</dbReference>
<dbReference type="InterPro" id="IPR032710">
    <property type="entry name" value="NTF2-like_dom_sf"/>
</dbReference>
<keyword evidence="3" id="KW-1185">Reference proteome</keyword>
<protein>
    <recommendedName>
        <fullName evidence="1">SnoaL-like domain-containing protein</fullName>
    </recommendedName>
</protein>
<dbReference type="InterPro" id="IPR037401">
    <property type="entry name" value="SnoaL-like"/>
</dbReference>
<reference evidence="2 3" key="1">
    <citation type="submission" date="2020-07" db="EMBL/GenBank/DDBJ databases">
        <title>Sequencing the genomes of 1000 actinobacteria strains.</title>
        <authorList>
            <person name="Klenk H.-P."/>
        </authorList>
    </citation>
    <scope>NUCLEOTIDE SEQUENCE [LARGE SCALE GENOMIC DNA]</scope>
    <source>
        <strain evidence="2 3">DSM 45772</strain>
    </source>
</reference>
<sequence length="120" mass="12966">MPDMENLVHATLRVFNERDPEARLQVMAEVYADDIVFTDVEGSLRGHAPLSEKVQGLLDSAPGFVFTPVGEAHVLDDLIHAPWGFGPPDGEPVVRGVDMSLVADGKVARLYTVLVDAVEG</sequence>
<evidence type="ECO:0000259" key="1">
    <source>
        <dbReference type="Pfam" id="PF12680"/>
    </source>
</evidence>
<evidence type="ECO:0000313" key="3">
    <source>
        <dbReference type="Proteomes" id="UP000535890"/>
    </source>
</evidence>
<dbReference type="AlphaFoldDB" id="A0A7Y9E1A5"/>
<evidence type="ECO:0000313" key="2">
    <source>
        <dbReference type="EMBL" id="NYD39181.1"/>
    </source>
</evidence>
<feature type="domain" description="SnoaL-like" evidence="1">
    <location>
        <begin position="9"/>
        <end position="109"/>
    </location>
</feature>
<dbReference type="Proteomes" id="UP000535890">
    <property type="component" value="Unassembled WGS sequence"/>
</dbReference>
<proteinExistence type="predicted"/>
<dbReference type="EMBL" id="JACCBN010000001">
    <property type="protein sequence ID" value="NYD39181.1"/>
    <property type="molecule type" value="Genomic_DNA"/>
</dbReference>
<organism evidence="2 3">
    <name type="scientific">Actinomycetospora corticicola</name>
    <dbReference type="NCBI Taxonomy" id="663602"/>
    <lineage>
        <taxon>Bacteria</taxon>
        <taxon>Bacillati</taxon>
        <taxon>Actinomycetota</taxon>
        <taxon>Actinomycetes</taxon>
        <taxon>Pseudonocardiales</taxon>
        <taxon>Pseudonocardiaceae</taxon>
        <taxon>Actinomycetospora</taxon>
    </lineage>
</organism>
<gene>
    <name evidence="2" type="ORF">BJ983_005283</name>
</gene>
<dbReference type="SUPFAM" id="SSF54427">
    <property type="entry name" value="NTF2-like"/>
    <property type="match status" value="1"/>
</dbReference>
<comment type="caution">
    <text evidence="2">The sequence shown here is derived from an EMBL/GenBank/DDBJ whole genome shotgun (WGS) entry which is preliminary data.</text>
</comment>